<dbReference type="Pfam" id="PF07099">
    <property type="entry name" value="DUF1361"/>
    <property type="match status" value="1"/>
</dbReference>
<feature type="transmembrane region" description="Helical" evidence="1">
    <location>
        <begin position="42"/>
        <end position="62"/>
    </location>
</feature>
<keyword evidence="1" id="KW-0472">Membrane</keyword>
<evidence type="ECO:0000313" key="3">
    <source>
        <dbReference type="Proteomes" id="UP001056693"/>
    </source>
</evidence>
<feature type="transmembrane region" description="Helical" evidence="1">
    <location>
        <begin position="112"/>
        <end position="135"/>
    </location>
</feature>
<evidence type="ECO:0000313" key="2">
    <source>
        <dbReference type="EMBL" id="MCL3786619.1"/>
    </source>
</evidence>
<reference evidence="2 3" key="1">
    <citation type="submission" date="2019-03" db="EMBL/GenBank/DDBJ databases">
        <authorList>
            <person name="Molinero N."/>
            <person name="Sanchez B."/>
            <person name="Walker A."/>
            <person name="Duncan S."/>
            <person name="Delgado S."/>
            <person name="Margolles A."/>
        </authorList>
    </citation>
    <scope>NUCLEOTIDE SEQUENCE [LARGE SCALE GENOMIC DNA]</scope>
    <source>
        <strain evidence="2 3">IPLA60002</strain>
    </source>
</reference>
<accession>A0ABT0NEQ4</accession>
<keyword evidence="1" id="KW-1133">Transmembrane helix</keyword>
<keyword evidence="1" id="KW-0812">Transmembrane</keyword>
<feature type="transmembrane region" description="Helical" evidence="1">
    <location>
        <begin position="18"/>
        <end position="36"/>
    </location>
</feature>
<dbReference type="InterPro" id="IPR009793">
    <property type="entry name" value="DUF1361"/>
</dbReference>
<feature type="transmembrane region" description="Helical" evidence="1">
    <location>
        <begin position="156"/>
        <end position="174"/>
    </location>
</feature>
<protein>
    <submittedName>
        <fullName evidence="2">DUF1361 domain-containing protein</fullName>
    </submittedName>
</protein>
<dbReference type="Proteomes" id="UP001056693">
    <property type="component" value="Unassembled WGS sequence"/>
</dbReference>
<feature type="transmembrane region" description="Helical" evidence="1">
    <location>
        <begin position="74"/>
        <end position="92"/>
    </location>
</feature>
<proteinExistence type="predicted"/>
<feature type="transmembrane region" description="Helical" evidence="1">
    <location>
        <begin position="204"/>
        <end position="223"/>
    </location>
</feature>
<organism evidence="2 3">
    <name type="scientific">Ruminococcus bromii</name>
    <dbReference type="NCBI Taxonomy" id="40518"/>
    <lineage>
        <taxon>Bacteria</taxon>
        <taxon>Bacillati</taxon>
        <taxon>Bacillota</taxon>
        <taxon>Clostridia</taxon>
        <taxon>Eubacteriales</taxon>
        <taxon>Oscillospiraceae</taxon>
        <taxon>Ruminococcus</taxon>
    </lineage>
</organism>
<evidence type="ECO:0000256" key="1">
    <source>
        <dbReference type="SAM" id="Phobius"/>
    </source>
</evidence>
<gene>
    <name evidence="2" type="ORF">E2N93_01065</name>
</gene>
<sequence length="231" mass="26734">MQGGDNMKSVFAGNKAKFAYFSFIFIIISTAMYTFYAKEPHWWYIVWNDILAVIPLFAAMLCEHYFSKKKAVPAVIFGFLWLLFFPNSPYMMTDLKYTSYFKESAYLEYEKIGTNVTAWLMVLNLTVTVILGLLFGMMSMRIIHKIINKRFGKATGVAFCTITILLSSFAIYIGRYARVNSWDIVRPIFLIEKSLNSLSEFSPIFIAVFCIATAMLYVLYYAFDKFVIKHD</sequence>
<name>A0ABT0NEQ4_9FIRM</name>
<dbReference type="EMBL" id="SNUZ01000001">
    <property type="protein sequence ID" value="MCL3786619.1"/>
    <property type="molecule type" value="Genomic_DNA"/>
</dbReference>
<comment type="caution">
    <text evidence="2">The sequence shown here is derived from an EMBL/GenBank/DDBJ whole genome shotgun (WGS) entry which is preliminary data.</text>
</comment>
<keyword evidence="3" id="KW-1185">Reference proteome</keyword>